<evidence type="ECO:0000256" key="1">
    <source>
        <dbReference type="SAM" id="Coils"/>
    </source>
</evidence>
<proteinExistence type="predicted"/>
<dbReference type="EMBL" id="LAZR01041361">
    <property type="protein sequence ID" value="KKL12186.1"/>
    <property type="molecule type" value="Genomic_DNA"/>
</dbReference>
<gene>
    <name evidence="2" type="ORF">LCGC14_2538300</name>
</gene>
<accession>A0A0F9D311</accession>
<evidence type="ECO:0000313" key="2">
    <source>
        <dbReference type="EMBL" id="KKL12186.1"/>
    </source>
</evidence>
<feature type="coiled-coil region" evidence="1">
    <location>
        <begin position="166"/>
        <end position="193"/>
    </location>
</feature>
<dbReference type="AlphaFoldDB" id="A0A0F9D311"/>
<reference evidence="2" key="1">
    <citation type="journal article" date="2015" name="Nature">
        <title>Complex archaea that bridge the gap between prokaryotes and eukaryotes.</title>
        <authorList>
            <person name="Spang A."/>
            <person name="Saw J.H."/>
            <person name="Jorgensen S.L."/>
            <person name="Zaremba-Niedzwiedzka K."/>
            <person name="Martijn J."/>
            <person name="Lind A.E."/>
            <person name="van Eijk R."/>
            <person name="Schleper C."/>
            <person name="Guy L."/>
            <person name="Ettema T.J."/>
        </authorList>
    </citation>
    <scope>NUCLEOTIDE SEQUENCE</scope>
</reference>
<sequence>MADLAEFTEQDWQGLLDRLTVHAQRKYVKLGWFSNGKYRNPQGHGPEDVAAEAITRTIEGRRTYDEKKCPDFYYFLKRCVDSIISHLIDSKETEITESMPSIVTDKGAVKEIELEGCEASPLIICTKKDLAEKVEFILRKAFEQDEIVCGILDCLDAGIDKRSEMAEYLEVSLKEIDNAKKRLRREVDKKLNKLSWSTNDER</sequence>
<keyword evidence="1" id="KW-0175">Coiled coil</keyword>
<name>A0A0F9D311_9ZZZZ</name>
<protein>
    <submittedName>
        <fullName evidence="2">Uncharacterized protein</fullName>
    </submittedName>
</protein>
<comment type="caution">
    <text evidence="2">The sequence shown here is derived from an EMBL/GenBank/DDBJ whole genome shotgun (WGS) entry which is preliminary data.</text>
</comment>
<organism evidence="2">
    <name type="scientific">marine sediment metagenome</name>
    <dbReference type="NCBI Taxonomy" id="412755"/>
    <lineage>
        <taxon>unclassified sequences</taxon>
        <taxon>metagenomes</taxon>
        <taxon>ecological metagenomes</taxon>
    </lineage>
</organism>